<comment type="caution">
    <text evidence="1">The sequence shown here is derived from an EMBL/GenBank/DDBJ whole genome shotgun (WGS) entry which is preliminary data.</text>
</comment>
<keyword evidence="2" id="KW-1185">Reference proteome</keyword>
<name>A0A2C6DEW6_9GAMM</name>
<reference evidence="2" key="1">
    <citation type="submission" date="2017-09" db="EMBL/GenBank/DDBJ databases">
        <title>FDA dAtabase for Regulatory Grade micrObial Sequences (FDA-ARGOS): Supporting development and validation of Infectious Disease Dx tests.</title>
        <authorList>
            <person name="Minogue T."/>
            <person name="Wolcott M."/>
            <person name="Wasieloski L."/>
            <person name="Aguilar W."/>
            <person name="Moore D."/>
            <person name="Tallon L."/>
            <person name="Sadzewicz L."/>
            <person name="Ott S."/>
            <person name="Zhao X."/>
            <person name="Nagaraj S."/>
            <person name="Vavikolanu K."/>
            <person name="Aluvathingal J."/>
            <person name="Nadendla S."/>
            <person name="Sichtig H."/>
        </authorList>
    </citation>
    <scope>NUCLEOTIDE SEQUENCE [LARGE SCALE GENOMIC DNA]</scope>
    <source>
        <strain evidence="2">FDAARGOS_387</strain>
    </source>
</reference>
<dbReference type="Proteomes" id="UP000224974">
    <property type="component" value="Unassembled WGS sequence"/>
</dbReference>
<gene>
    <name evidence="1" type="ORF">CRN84_10500</name>
</gene>
<dbReference type="EMBL" id="PDDX01000001">
    <property type="protein sequence ID" value="PHI29736.1"/>
    <property type="molecule type" value="Genomic_DNA"/>
</dbReference>
<sequence length="75" mass="8528">MNILKSVGLNFITPIIPATLNTINHLKRVVTNTLHNILKTTGLLNFKYPFDVNSAIQPDNKHHLLNQVKMKLIKI</sequence>
<accession>A0A2C6DEW6</accession>
<protein>
    <submittedName>
        <fullName evidence="1">Uncharacterized protein</fullName>
    </submittedName>
</protein>
<dbReference type="AlphaFoldDB" id="A0A2C6DEW6"/>
<organism evidence="1 2">
    <name type="scientific">Budvicia aquatica</name>
    <dbReference type="NCBI Taxonomy" id="82979"/>
    <lineage>
        <taxon>Bacteria</taxon>
        <taxon>Pseudomonadati</taxon>
        <taxon>Pseudomonadota</taxon>
        <taxon>Gammaproteobacteria</taxon>
        <taxon>Enterobacterales</taxon>
        <taxon>Budviciaceae</taxon>
        <taxon>Budvicia</taxon>
    </lineage>
</organism>
<proteinExistence type="predicted"/>
<evidence type="ECO:0000313" key="1">
    <source>
        <dbReference type="EMBL" id="PHI29736.1"/>
    </source>
</evidence>
<evidence type="ECO:0000313" key="2">
    <source>
        <dbReference type="Proteomes" id="UP000224974"/>
    </source>
</evidence>